<dbReference type="PROSITE" id="PS51683">
    <property type="entry name" value="SAM_OMT_II"/>
    <property type="match status" value="1"/>
</dbReference>
<dbReference type="PIRSF" id="PIRSF005739">
    <property type="entry name" value="O-mtase"/>
    <property type="match status" value="1"/>
</dbReference>
<protein>
    <submittedName>
        <fullName evidence="6">SAM-dependent methyltransferase</fullName>
    </submittedName>
</protein>
<dbReference type="RefSeq" id="WP_394847177.1">
    <property type="nucleotide sequence ID" value="NZ_CP089982.1"/>
</dbReference>
<dbReference type="InterPro" id="IPR016461">
    <property type="entry name" value="COMT-like"/>
</dbReference>
<evidence type="ECO:0000313" key="7">
    <source>
        <dbReference type="Proteomes" id="UP001379533"/>
    </source>
</evidence>
<feature type="domain" description="O-methyltransferase dimerisation" evidence="5">
    <location>
        <begin position="24"/>
        <end position="97"/>
    </location>
</feature>
<dbReference type="CDD" id="cd02440">
    <property type="entry name" value="AdoMet_MTases"/>
    <property type="match status" value="1"/>
</dbReference>
<keyword evidence="7" id="KW-1185">Reference proteome</keyword>
<organism evidence="6 7">
    <name type="scientific">Pendulispora brunnea</name>
    <dbReference type="NCBI Taxonomy" id="2905690"/>
    <lineage>
        <taxon>Bacteria</taxon>
        <taxon>Pseudomonadati</taxon>
        <taxon>Myxococcota</taxon>
        <taxon>Myxococcia</taxon>
        <taxon>Myxococcales</taxon>
        <taxon>Sorangiineae</taxon>
        <taxon>Pendulisporaceae</taxon>
        <taxon>Pendulispora</taxon>
    </lineage>
</organism>
<dbReference type="GO" id="GO:0032259">
    <property type="term" value="P:methylation"/>
    <property type="evidence" value="ECO:0007669"/>
    <property type="project" value="UniProtKB-KW"/>
</dbReference>
<evidence type="ECO:0000259" key="4">
    <source>
        <dbReference type="Pfam" id="PF00891"/>
    </source>
</evidence>
<gene>
    <name evidence="6" type="ORF">LZC95_06870</name>
</gene>
<evidence type="ECO:0000256" key="1">
    <source>
        <dbReference type="ARBA" id="ARBA00022603"/>
    </source>
</evidence>
<dbReference type="Pfam" id="PF08100">
    <property type="entry name" value="Dimerisation"/>
    <property type="match status" value="1"/>
</dbReference>
<dbReference type="Proteomes" id="UP001379533">
    <property type="component" value="Chromosome"/>
</dbReference>
<dbReference type="InterPro" id="IPR036388">
    <property type="entry name" value="WH-like_DNA-bd_sf"/>
</dbReference>
<dbReference type="Pfam" id="PF00891">
    <property type="entry name" value="Methyltransf_2"/>
    <property type="match status" value="1"/>
</dbReference>
<name>A0ABZ2KHM8_9BACT</name>
<dbReference type="EMBL" id="CP089982">
    <property type="protein sequence ID" value="WXA96560.1"/>
    <property type="molecule type" value="Genomic_DNA"/>
</dbReference>
<dbReference type="InterPro" id="IPR029063">
    <property type="entry name" value="SAM-dependent_MTases_sf"/>
</dbReference>
<dbReference type="PANTHER" id="PTHR43712">
    <property type="entry name" value="PUTATIVE (AFU_ORTHOLOGUE AFUA_4G14580)-RELATED"/>
    <property type="match status" value="1"/>
</dbReference>
<dbReference type="SUPFAM" id="SSF46785">
    <property type="entry name" value="Winged helix' DNA-binding domain"/>
    <property type="match status" value="1"/>
</dbReference>
<proteinExistence type="predicted"/>
<dbReference type="InterPro" id="IPR036390">
    <property type="entry name" value="WH_DNA-bd_sf"/>
</dbReference>
<sequence>MDVELHVENVSPIAKNESSAAVLQLISNMWAVQAAATFARLSGPDHLAAGPKSAHALAADMGVDADALARLLRGIARAGIVQRQGEAWALTATGNLLRRDVPGSMRAFLIVQMAPAHWLPWGQMDHSIRTGGPATHLTLGMDYWSYCKSHPEEGRDFAAAMTSLSTMAIEAVLAADDFTGARCVVDVGGSHGALLEAILARVPHARGVLFDLPHVVEGAGPALRAANLVDRVELCAGSFFESVPSGGDTYLLKHILHDWSDNECVTILGRIREVLPKDGRLVVVDMVLDEQGPPSPAALLDLNMLVMHTGRERTLSEFEVLFRRAGLRLFARKTTASPFVLLDVRTA</sequence>
<dbReference type="Gene3D" id="1.10.287.1350">
    <property type="match status" value="1"/>
</dbReference>
<evidence type="ECO:0000313" key="6">
    <source>
        <dbReference type="EMBL" id="WXA96560.1"/>
    </source>
</evidence>
<dbReference type="Gene3D" id="1.10.10.10">
    <property type="entry name" value="Winged helix-like DNA-binding domain superfamily/Winged helix DNA-binding domain"/>
    <property type="match status" value="1"/>
</dbReference>
<keyword evidence="1 6" id="KW-0489">Methyltransferase</keyword>
<dbReference type="SUPFAM" id="SSF53335">
    <property type="entry name" value="S-adenosyl-L-methionine-dependent methyltransferases"/>
    <property type="match status" value="1"/>
</dbReference>
<dbReference type="InterPro" id="IPR001077">
    <property type="entry name" value="COMT_C"/>
</dbReference>
<keyword evidence="3" id="KW-0949">S-adenosyl-L-methionine</keyword>
<evidence type="ECO:0000256" key="3">
    <source>
        <dbReference type="ARBA" id="ARBA00022691"/>
    </source>
</evidence>
<dbReference type="GO" id="GO:0008168">
    <property type="term" value="F:methyltransferase activity"/>
    <property type="evidence" value="ECO:0007669"/>
    <property type="project" value="UniProtKB-KW"/>
</dbReference>
<accession>A0ABZ2KHM8</accession>
<dbReference type="InterPro" id="IPR012967">
    <property type="entry name" value="COMT_dimerisation"/>
</dbReference>
<feature type="domain" description="O-methyltransferase C-terminal" evidence="4">
    <location>
        <begin position="121"/>
        <end position="327"/>
    </location>
</feature>
<dbReference type="Gene3D" id="3.40.50.150">
    <property type="entry name" value="Vaccinia Virus protein VP39"/>
    <property type="match status" value="1"/>
</dbReference>
<evidence type="ECO:0000259" key="5">
    <source>
        <dbReference type="Pfam" id="PF08100"/>
    </source>
</evidence>
<reference evidence="6 7" key="1">
    <citation type="submission" date="2021-12" db="EMBL/GenBank/DDBJ databases">
        <title>Discovery of the Pendulisporaceae a myxobacterial family with distinct sporulation behavior and unique specialized metabolism.</title>
        <authorList>
            <person name="Garcia R."/>
            <person name="Popoff A."/>
            <person name="Bader C.D."/>
            <person name="Loehr J."/>
            <person name="Walesch S."/>
            <person name="Walt C."/>
            <person name="Boldt J."/>
            <person name="Bunk B."/>
            <person name="Haeckl F.J.F.P.J."/>
            <person name="Gunesch A.P."/>
            <person name="Birkelbach J."/>
            <person name="Nuebel U."/>
            <person name="Pietschmann T."/>
            <person name="Bach T."/>
            <person name="Mueller R."/>
        </authorList>
    </citation>
    <scope>NUCLEOTIDE SEQUENCE [LARGE SCALE GENOMIC DNA]</scope>
    <source>
        <strain evidence="6 7">MSr12523</strain>
    </source>
</reference>
<keyword evidence="2" id="KW-0808">Transferase</keyword>
<evidence type="ECO:0000256" key="2">
    <source>
        <dbReference type="ARBA" id="ARBA00022679"/>
    </source>
</evidence>
<dbReference type="PANTHER" id="PTHR43712:SF2">
    <property type="entry name" value="O-METHYLTRANSFERASE CICE"/>
    <property type="match status" value="1"/>
</dbReference>